<comment type="caution">
    <text evidence="1">The sequence shown here is derived from an EMBL/GenBank/DDBJ whole genome shotgun (WGS) entry which is preliminary data.</text>
</comment>
<reference evidence="1 2" key="1">
    <citation type="journal article" date="2019" name="Commun. Biol.">
        <title>The bagworm genome reveals a unique fibroin gene that provides high tensile strength.</title>
        <authorList>
            <person name="Kono N."/>
            <person name="Nakamura H."/>
            <person name="Ohtoshi R."/>
            <person name="Tomita M."/>
            <person name="Numata K."/>
            <person name="Arakawa K."/>
        </authorList>
    </citation>
    <scope>NUCLEOTIDE SEQUENCE [LARGE SCALE GENOMIC DNA]</scope>
</reference>
<dbReference type="AlphaFoldDB" id="A0A4C1ZXV6"/>
<proteinExistence type="predicted"/>
<keyword evidence="2" id="KW-1185">Reference proteome</keyword>
<evidence type="ECO:0000313" key="2">
    <source>
        <dbReference type="Proteomes" id="UP000299102"/>
    </source>
</evidence>
<dbReference type="Proteomes" id="UP000299102">
    <property type="component" value="Unassembled WGS sequence"/>
</dbReference>
<dbReference type="EMBL" id="BGZK01002196">
    <property type="protein sequence ID" value="GBP91683.1"/>
    <property type="molecule type" value="Genomic_DNA"/>
</dbReference>
<dbReference type="PANTHER" id="PTHR19446">
    <property type="entry name" value="REVERSE TRANSCRIPTASES"/>
    <property type="match status" value="1"/>
</dbReference>
<dbReference type="OrthoDB" id="425681at2759"/>
<accession>A0A4C1ZXV6</accession>
<organism evidence="1 2">
    <name type="scientific">Eumeta variegata</name>
    <name type="common">Bagworm moth</name>
    <name type="synonym">Eumeta japonica</name>
    <dbReference type="NCBI Taxonomy" id="151549"/>
    <lineage>
        <taxon>Eukaryota</taxon>
        <taxon>Metazoa</taxon>
        <taxon>Ecdysozoa</taxon>
        <taxon>Arthropoda</taxon>
        <taxon>Hexapoda</taxon>
        <taxon>Insecta</taxon>
        <taxon>Pterygota</taxon>
        <taxon>Neoptera</taxon>
        <taxon>Endopterygota</taxon>
        <taxon>Lepidoptera</taxon>
        <taxon>Glossata</taxon>
        <taxon>Ditrysia</taxon>
        <taxon>Tineoidea</taxon>
        <taxon>Psychidae</taxon>
        <taxon>Oiketicinae</taxon>
        <taxon>Eumeta</taxon>
    </lineage>
</organism>
<name>A0A4C1ZXV6_EUMVA</name>
<evidence type="ECO:0000313" key="1">
    <source>
        <dbReference type="EMBL" id="GBP91683.1"/>
    </source>
</evidence>
<sequence>MLRGGGGILASLPYQLFIKCWKSYRIPNYMCKAVIVPLYKGKVSRQIGTNYRPINLLSVVGKLYTNIIIDGVLNETENKIWDVQARFQKGMGCTD</sequence>
<gene>
    <name evidence="1" type="ORF">EVAR_100263_1</name>
</gene>
<dbReference type="STRING" id="151549.A0A4C1ZXV6"/>
<protein>
    <submittedName>
        <fullName evidence="1">Uncharacterized protein</fullName>
    </submittedName>
</protein>